<comment type="caution">
    <text evidence="1">The sequence shown here is derived from an EMBL/GenBank/DDBJ whole genome shotgun (WGS) entry which is preliminary data.</text>
</comment>
<dbReference type="EMBL" id="PJKA01000010">
    <property type="protein sequence ID" value="PNC18003.1"/>
    <property type="molecule type" value="Genomic_DNA"/>
</dbReference>
<proteinExistence type="predicted"/>
<dbReference type="OrthoDB" id="2011690at2"/>
<reference evidence="1 2" key="1">
    <citation type="journal article" date="2017" name="BMC Genomics">
        <title>Genome sequencing of 39 Akkermansia muciniphila isolates reveals its population structure, genomic and functional diverisity, and global distribution in mammalian gut microbiotas.</title>
        <authorList>
            <person name="Guo X."/>
            <person name="Li S."/>
            <person name="Zhang J."/>
            <person name="Wu F."/>
            <person name="Li X."/>
            <person name="Wu D."/>
            <person name="Zhang M."/>
            <person name="Ou Z."/>
            <person name="Jie Z."/>
            <person name="Yan Q."/>
            <person name="Li P."/>
            <person name="Yi J."/>
            <person name="Peng Y."/>
        </authorList>
    </citation>
    <scope>NUCLEOTIDE SEQUENCE [LARGE SCALE GENOMIC DNA]</scope>
    <source>
        <strain evidence="1 2">GP24</strain>
    </source>
</reference>
<dbReference type="Proteomes" id="UP000236000">
    <property type="component" value="Unassembled WGS sequence"/>
</dbReference>
<accession>A0A2N8HDH5</accession>
<dbReference type="AlphaFoldDB" id="A0A2N8HDH5"/>
<evidence type="ECO:0000313" key="2">
    <source>
        <dbReference type="Proteomes" id="UP000236000"/>
    </source>
</evidence>
<organism evidence="1 2">
    <name type="scientific">Akkermansia muciniphila</name>
    <dbReference type="NCBI Taxonomy" id="239935"/>
    <lineage>
        <taxon>Bacteria</taxon>
        <taxon>Pseudomonadati</taxon>
        <taxon>Verrucomicrobiota</taxon>
        <taxon>Verrucomicrobiia</taxon>
        <taxon>Verrucomicrobiales</taxon>
        <taxon>Akkermansiaceae</taxon>
        <taxon>Akkermansia</taxon>
    </lineage>
</organism>
<protein>
    <submittedName>
        <fullName evidence="1">Uncharacterized protein</fullName>
    </submittedName>
</protein>
<sequence>MNKITSINGILLTPQNDFYQHEKNNSAHLTEDERTAWNSKAEASEVNSKVSTEAFDAHKTNATVHITEEERSQWNAAPKVDESGNMTLAGSLTTTGTYNANGGINIGGPVTFGAVQIPADVLPSLYKAATHYYAYQYEWTRENIIRDFCDGTIITALPDDMPEPAALTALTNGTNLFTLSKLTRLPSSWRFPNLTICTGMFRQSDVDEVTISSTNITSCDTLIYGAAKCRRIHMDFGNVTSLSYMAEGAGLVDFKHNLKNVTNVNNAFMSNKSMVEFGSALPKAMYATNFMSWNFNLKTCRYPVDANGQSIYESGLDQALDAEGNGLYAYLTLPEIVAGGNAFHATQLDLPTALSIINSLRMSADGITGATWELTIGIHVDHKSAPELLAAIEGATHRGWTVTVQWNGTSTSKAKIRQLEKVWCKAVPGETGDYVDQNGTRYIVDWGHLVISKTMKNEGLGYSSFDSLDDALDQWGLTKQRTESLI</sequence>
<evidence type="ECO:0000313" key="1">
    <source>
        <dbReference type="EMBL" id="PNC18003.1"/>
    </source>
</evidence>
<name>A0A2N8HDH5_9BACT</name>
<gene>
    <name evidence="1" type="ORF">CXU22_05015</name>
</gene>
<dbReference type="RefSeq" id="WP_102713198.1">
    <property type="nucleotide sequence ID" value="NZ_PJKA01000010.1"/>
</dbReference>